<sequence>MARRRDRESVGIPAGAGGESLGGRSPMTLQTDCRCFVIDQAAPILHNTSTLMSSDRRGPPSDLIGCVPQLF</sequence>
<evidence type="ECO:0000313" key="2">
    <source>
        <dbReference type="EMBL" id="KAH0817453.1"/>
    </source>
</evidence>
<protein>
    <submittedName>
        <fullName evidence="2">Uncharacterized protein</fullName>
    </submittedName>
</protein>
<dbReference type="Proteomes" id="UP000719412">
    <property type="component" value="Unassembled WGS sequence"/>
</dbReference>
<proteinExistence type="predicted"/>
<reference evidence="2" key="1">
    <citation type="journal article" date="2020" name="J Insects Food Feed">
        <title>The yellow mealworm (Tenebrio molitor) genome: a resource for the emerging insects as food and feed industry.</title>
        <authorList>
            <person name="Eriksson T."/>
            <person name="Andere A."/>
            <person name="Kelstrup H."/>
            <person name="Emery V."/>
            <person name="Picard C."/>
        </authorList>
    </citation>
    <scope>NUCLEOTIDE SEQUENCE</scope>
    <source>
        <strain evidence="2">Stoneville</strain>
        <tissue evidence="2">Whole head</tissue>
    </source>
</reference>
<evidence type="ECO:0000313" key="3">
    <source>
        <dbReference type="Proteomes" id="UP000719412"/>
    </source>
</evidence>
<reference evidence="2" key="2">
    <citation type="submission" date="2021-08" db="EMBL/GenBank/DDBJ databases">
        <authorList>
            <person name="Eriksson T."/>
        </authorList>
    </citation>
    <scope>NUCLEOTIDE SEQUENCE</scope>
    <source>
        <strain evidence="2">Stoneville</strain>
        <tissue evidence="2">Whole head</tissue>
    </source>
</reference>
<keyword evidence="3" id="KW-1185">Reference proteome</keyword>
<name>A0A8J6HNI5_TENMO</name>
<gene>
    <name evidence="2" type="ORF">GEV33_005338</name>
</gene>
<feature type="region of interest" description="Disordered" evidence="1">
    <location>
        <begin position="1"/>
        <end position="25"/>
    </location>
</feature>
<dbReference type="EMBL" id="JABDTM020019438">
    <property type="protein sequence ID" value="KAH0817453.1"/>
    <property type="molecule type" value="Genomic_DNA"/>
</dbReference>
<dbReference type="AlphaFoldDB" id="A0A8J6HNI5"/>
<accession>A0A8J6HNI5</accession>
<evidence type="ECO:0000256" key="1">
    <source>
        <dbReference type="SAM" id="MobiDB-lite"/>
    </source>
</evidence>
<organism evidence="2 3">
    <name type="scientific">Tenebrio molitor</name>
    <name type="common">Yellow mealworm beetle</name>
    <dbReference type="NCBI Taxonomy" id="7067"/>
    <lineage>
        <taxon>Eukaryota</taxon>
        <taxon>Metazoa</taxon>
        <taxon>Ecdysozoa</taxon>
        <taxon>Arthropoda</taxon>
        <taxon>Hexapoda</taxon>
        <taxon>Insecta</taxon>
        <taxon>Pterygota</taxon>
        <taxon>Neoptera</taxon>
        <taxon>Endopterygota</taxon>
        <taxon>Coleoptera</taxon>
        <taxon>Polyphaga</taxon>
        <taxon>Cucujiformia</taxon>
        <taxon>Tenebrionidae</taxon>
        <taxon>Tenebrio</taxon>
    </lineage>
</organism>
<comment type="caution">
    <text evidence="2">The sequence shown here is derived from an EMBL/GenBank/DDBJ whole genome shotgun (WGS) entry which is preliminary data.</text>
</comment>